<dbReference type="OrthoDB" id="25064at10239"/>
<dbReference type="GeneID" id="10329148"/>
<dbReference type="PRINTS" id="PR00160">
    <property type="entry name" value="GLUTAREDOXIN"/>
</dbReference>
<dbReference type="PROSITE" id="PS51354">
    <property type="entry name" value="GLUTAREDOXIN_2"/>
    <property type="match status" value="1"/>
</dbReference>
<dbReference type="InterPro" id="IPR014025">
    <property type="entry name" value="Glutaredoxin_subgr"/>
</dbReference>
<dbReference type="Proteomes" id="UP000006526">
    <property type="component" value="Segment"/>
</dbReference>
<name>E3SKQ7_9CAUD</name>
<organism evidence="2 3">
    <name type="scientific">Synechococcus phage S-SSM5</name>
    <dbReference type="NCBI Taxonomy" id="445685"/>
    <lineage>
        <taxon>Viruses</taxon>
        <taxon>Duplodnaviria</taxon>
        <taxon>Heunggongvirae</taxon>
        <taxon>Uroviricota</taxon>
        <taxon>Caudoviricetes</taxon>
        <taxon>Pantevenvirales</taxon>
        <taxon>Kyanoviridae</taxon>
        <taxon>Glaucusvirus</taxon>
        <taxon>Glaucusvirus ssm5</taxon>
    </lineage>
</organism>
<reference evidence="2 3" key="1">
    <citation type="journal article" date="2010" name="Environ. Microbiol.">
        <title>Genomic analysis of oceanic cyanobacterial myoviruses compared with T4-like myoviruses from diverse hosts and environments.</title>
        <authorList>
            <person name="Sullivan M.B."/>
            <person name="Huang K.H."/>
            <person name="Ignacio-Espinoza J.C."/>
            <person name="Berlin A.M."/>
            <person name="Kelly L."/>
            <person name="Weigele P.R."/>
            <person name="DeFrancesco A.S."/>
            <person name="Kern S.E."/>
            <person name="Thompson L.R."/>
            <person name="Young S."/>
            <person name="Yandava C."/>
            <person name="Fu R."/>
            <person name="Krastins B."/>
            <person name="Chase M."/>
            <person name="Sarracino D."/>
            <person name="Osburne M.S."/>
            <person name="Henn M.R."/>
            <person name="Chisholm S.W."/>
        </authorList>
    </citation>
    <scope>NUCLEOTIDE SEQUENCE [LARGE SCALE GENOMIC DNA]</scope>
    <source>
        <strain evidence="2">8102-12</strain>
    </source>
</reference>
<accession>E3SKQ7</accession>
<dbReference type="Pfam" id="PF00462">
    <property type="entry name" value="Glutaredoxin"/>
    <property type="match status" value="1"/>
</dbReference>
<dbReference type="InterPro" id="IPR036249">
    <property type="entry name" value="Thioredoxin-like_sf"/>
</dbReference>
<dbReference type="RefSeq" id="YP_004324820.1">
    <property type="nucleotide sequence ID" value="NC_015289.1"/>
</dbReference>
<dbReference type="Gene3D" id="3.40.30.10">
    <property type="entry name" value="Glutaredoxin"/>
    <property type="match status" value="1"/>
</dbReference>
<evidence type="ECO:0000259" key="1">
    <source>
        <dbReference type="Pfam" id="PF00462"/>
    </source>
</evidence>
<dbReference type="SUPFAM" id="SSF52833">
    <property type="entry name" value="Thioredoxin-like"/>
    <property type="match status" value="1"/>
</dbReference>
<gene>
    <name evidence="2" type="primary">nrdC</name>
    <name evidence="2" type="ORF">SSSM5_218</name>
</gene>
<dbReference type="InterPro" id="IPR002109">
    <property type="entry name" value="Glutaredoxin"/>
</dbReference>
<dbReference type="KEGG" id="vg:10329148"/>
<feature type="domain" description="Glutaredoxin" evidence="1">
    <location>
        <begin position="6"/>
        <end position="62"/>
    </location>
</feature>
<dbReference type="EMBL" id="GU071097">
    <property type="protein sequence ID" value="ADO97853.1"/>
    <property type="molecule type" value="Genomic_DNA"/>
</dbReference>
<sequence length="80" mass="9182">MTMNFTVYTRSGCPYCTKIKQVLEGKKYNFREYKLGVDFQREAFYTQFGEGSTFPQVVLGGTNLGGCTETVKYLRENNLI</sequence>
<protein>
    <submittedName>
        <fullName evidence="2">Glutaredoxin</fullName>
    </submittedName>
</protein>
<proteinExistence type="predicted"/>
<keyword evidence="3" id="KW-1185">Reference proteome</keyword>
<evidence type="ECO:0000313" key="2">
    <source>
        <dbReference type="EMBL" id="ADO97853.1"/>
    </source>
</evidence>
<evidence type="ECO:0000313" key="3">
    <source>
        <dbReference type="Proteomes" id="UP000006526"/>
    </source>
</evidence>